<dbReference type="Proteomes" id="UP000886885">
    <property type="component" value="Chromosome 3A"/>
</dbReference>
<keyword evidence="6" id="KW-1185">Reference proteome</keyword>
<keyword evidence="2" id="KW-0472">Membrane</keyword>
<dbReference type="InterPro" id="IPR058316">
    <property type="entry name" value="DUF8003"/>
</dbReference>
<feature type="signal peptide" evidence="3">
    <location>
        <begin position="1"/>
        <end position="17"/>
    </location>
</feature>
<feature type="transmembrane region" description="Helical" evidence="2">
    <location>
        <begin position="1503"/>
        <end position="1528"/>
    </location>
</feature>
<dbReference type="Pfam" id="PF26010">
    <property type="entry name" value="DUF8003"/>
    <property type="match status" value="1"/>
</dbReference>
<dbReference type="OrthoDB" id="122018at2759"/>
<feature type="transmembrane region" description="Helical" evidence="2">
    <location>
        <begin position="1440"/>
        <end position="1462"/>
    </location>
</feature>
<evidence type="ECO:0000313" key="6">
    <source>
        <dbReference type="Proteomes" id="UP000886885"/>
    </source>
</evidence>
<dbReference type="PANTHER" id="PTHR31513">
    <property type="entry name" value="EPHRIN TYPE-B RECEPTOR"/>
    <property type="match status" value="1"/>
</dbReference>
<evidence type="ECO:0000256" key="3">
    <source>
        <dbReference type="SAM" id="SignalP"/>
    </source>
</evidence>
<organism evidence="5 6">
    <name type="scientific">Populus tomentosa</name>
    <name type="common">Chinese white poplar</name>
    <dbReference type="NCBI Taxonomy" id="118781"/>
    <lineage>
        <taxon>Eukaryota</taxon>
        <taxon>Viridiplantae</taxon>
        <taxon>Streptophyta</taxon>
        <taxon>Embryophyta</taxon>
        <taxon>Tracheophyta</taxon>
        <taxon>Spermatophyta</taxon>
        <taxon>Magnoliopsida</taxon>
        <taxon>eudicotyledons</taxon>
        <taxon>Gunneridae</taxon>
        <taxon>Pentapetalae</taxon>
        <taxon>rosids</taxon>
        <taxon>fabids</taxon>
        <taxon>Malpighiales</taxon>
        <taxon>Salicaceae</taxon>
        <taxon>Saliceae</taxon>
        <taxon>Populus</taxon>
    </lineage>
</organism>
<name>A0A8X8AJV3_POPTO</name>
<sequence>MWAVMCPLLMLWYTCWCILLGNFCMSTFLFGPGQHEGGGIWSGNGLHNSGSISSNHSRSGISSYAKTLKFSLPLNSSVSCEDLEGVGSLDTTCLVNSNLYLNSDLYIYGTGNLEILPHVSIACPIEGCMVTINMTGNVNIGQYAKIVAGSVVFAVANLTMDSHSSINTTALGGSPPPQTSGTPVGDDGGGGGHGGRGASCLKRNKTSNWGGDVYAWSTLAEPWSYGSKGGGTSSWNKFGGNGGGRIKIQVKEIVCLNGSIAAEGGDGGLIGGGGSGGSIFVHAVKLSLHGFAPQSYTSLAISIQEDVKVTVHGGLSIGCPGNAGAAGTFFNADLLSLRVSNDYVMTETETPLLDFPTTILWSNVFVENYAKVLVPLLELMKKLINESVVEFGLESDRNRERYEKVKKDVRKIKGEREMRVEKERRLQIRGQISLYHGGSIVFGLSEFPVSEFELVAEELLMSDSIIKVFGAFRVAIKMLLMWNSKIEIDGGGNTIVTASVLEVRNLIVLTAGSVLSSNSNLGLYGQGLLKLTGHGDTIRGQRLSLSLFYNITVGPGSLVQAPLDDNASRSLVTKSLCESQTCPIDLITPPDDCHVNYTLSFSLQICRVEDLLVNGIVKGSIIHIHRARTIIIDVDGLITASELGCSGGIGKGNYSKGAGSGAGHGGRGGSGCFNGIVSNGGNKYGKADLPCELGSGTEGPNQSYGNVIGGGMIVMGSIQWPLLKLNLYGSLRVDGQSFDKASINSNASLIGGLGGGSGGTVLLFLQELMIAENSSLSVRGGNGSPLGGGGGGGGRVHFHWYKIDIGDEYVPVASISGSINRRNKEGKAGSSLSMLFCAVACITNYKITIQQTPEPSTLVKIPLCARNKEGSVLFGVAYNKQVYFMMSNSGGAGENGGLFGEEGTVTGKKCPKGLYGTFCKECPLGTFKDVDGSDESLCIPCSLDLLPNRANFIYVRGGVSEPSCPYKCISDKYRMPNCYTPLEELVYTFGGPWPFALILSFLLVLLALLLSTVRVKLVGSGSCYGASSVEHQSHHHFPHLLSLSEVRGTRAEESQSHVYRMYFMGPNTFREPWHLPYSPPNAIIEIVYEDVFNRFIDDINSVAAYDWWEGSVHSILSVVAYPCAWSWKQWRQRNKIHRLQEYVKSEYDHSCLRSCRSRALYKGMKHDIFGSCCGSPHSVLAEAHHGLRFKSLYRMISDMVQGCKVGATPDLMVAYIDFFLGGDEKRLDIVSIIQKRFPMCIIFGGDGSYMSPYNLHSDTLLTSLLGQHVPATVWNRLVAGLNAQLRTVRHGSIRTALLPVIDWICSHGNTQLEFHGVKIELGWFQATASGYYQLGVLVMVGDYSLHSMHQSDCIDKSNGESARNNHSYYRNNASCTSRSLKQLQQEQPYLSQALSRKKMTGGINGGLLNEATLKSLDFKRDFLFPLSLLLHNTRPVGRELFITIMLLADLSVTLLTLLQFYWISLGAFLAVLLVLPLSLLSPFPAGMNALFSREPRRASLARVYTLWNATSLSNIAVAFTCGIFHYGFSSFRPPDEENTWNIRREDDKWWLLPTVLLLFKSVQARFVDWHIANLEIQDFSLFCPDPDAFWAHESRSGEEAFTFCARLFPQFAVFVSINATGITGGKKLSKIGSVV</sequence>
<comment type="caution">
    <text evidence="5">The sequence shown here is derived from an EMBL/GenBank/DDBJ whole genome shotgun (WGS) entry which is preliminary data.</text>
</comment>
<feature type="compositionally biased region" description="Gly residues" evidence="1">
    <location>
        <begin position="186"/>
        <end position="197"/>
    </location>
</feature>
<dbReference type="PANTHER" id="PTHR31513:SF2">
    <property type="entry name" value="MRAZ"/>
    <property type="match status" value="1"/>
</dbReference>
<feature type="transmembrane region" description="Helical" evidence="2">
    <location>
        <begin position="985"/>
        <end position="1010"/>
    </location>
</feature>
<keyword evidence="2" id="KW-1133">Transmembrane helix</keyword>
<feature type="domain" description="DUF8003" evidence="4">
    <location>
        <begin position="905"/>
        <end position="979"/>
    </location>
</feature>
<evidence type="ECO:0000256" key="1">
    <source>
        <dbReference type="SAM" id="MobiDB-lite"/>
    </source>
</evidence>
<keyword evidence="2" id="KW-0812">Transmembrane</keyword>
<feature type="transmembrane region" description="Helical" evidence="2">
    <location>
        <begin position="1468"/>
        <end position="1491"/>
    </location>
</feature>
<proteinExistence type="predicted"/>
<reference evidence="5" key="1">
    <citation type="journal article" date="2020" name="bioRxiv">
        <title>Hybrid origin of Populus tomentosa Carr. identified through genome sequencing and phylogenomic analysis.</title>
        <authorList>
            <person name="An X."/>
            <person name="Gao K."/>
            <person name="Chen Z."/>
            <person name="Li J."/>
            <person name="Yang X."/>
            <person name="Yang X."/>
            <person name="Zhou J."/>
            <person name="Guo T."/>
            <person name="Zhao T."/>
            <person name="Huang S."/>
            <person name="Miao D."/>
            <person name="Khan W.U."/>
            <person name="Rao P."/>
            <person name="Ye M."/>
            <person name="Lei B."/>
            <person name="Liao W."/>
            <person name="Wang J."/>
            <person name="Ji L."/>
            <person name="Li Y."/>
            <person name="Guo B."/>
            <person name="Mustafa N.S."/>
            <person name="Li S."/>
            <person name="Yun Q."/>
            <person name="Keller S.R."/>
            <person name="Mao J."/>
            <person name="Zhang R."/>
            <person name="Strauss S.H."/>
        </authorList>
    </citation>
    <scope>NUCLEOTIDE SEQUENCE</scope>
    <source>
        <strain evidence="5">GM15</strain>
        <tissue evidence="5">Leaf</tissue>
    </source>
</reference>
<keyword evidence="3" id="KW-0732">Signal</keyword>
<feature type="region of interest" description="Disordered" evidence="1">
    <location>
        <begin position="167"/>
        <end position="197"/>
    </location>
</feature>
<evidence type="ECO:0000259" key="4">
    <source>
        <dbReference type="Pfam" id="PF26010"/>
    </source>
</evidence>
<evidence type="ECO:0000256" key="2">
    <source>
        <dbReference type="SAM" id="Phobius"/>
    </source>
</evidence>
<gene>
    <name evidence="5" type="ORF">POTOM_011840</name>
</gene>
<dbReference type="EMBL" id="JAAWWB010000005">
    <property type="protein sequence ID" value="KAG6782440.1"/>
    <property type="molecule type" value="Genomic_DNA"/>
</dbReference>
<dbReference type="SMART" id="SM01411">
    <property type="entry name" value="Ephrin_rec_like"/>
    <property type="match status" value="1"/>
</dbReference>
<feature type="chain" id="PRO_5036449662" description="DUF8003 domain-containing protein" evidence="3">
    <location>
        <begin position="18"/>
        <end position="1635"/>
    </location>
</feature>
<evidence type="ECO:0000313" key="5">
    <source>
        <dbReference type="EMBL" id="KAG6782440.1"/>
    </source>
</evidence>
<accession>A0A8X8AJV3</accession>
<protein>
    <recommendedName>
        <fullName evidence="4">DUF8003 domain-containing protein</fullName>
    </recommendedName>
</protein>